<dbReference type="InterPro" id="IPR015856">
    <property type="entry name" value="ABC_transpr_CbiO/EcfA_su"/>
</dbReference>
<proteinExistence type="inferred from homology"/>
<dbReference type="Gene3D" id="3.40.50.300">
    <property type="entry name" value="P-loop containing nucleotide triphosphate hydrolases"/>
    <property type="match status" value="1"/>
</dbReference>
<keyword evidence="11" id="KW-1185">Reference proteome</keyword>
<keyword evidence="6" id="KW-0067">ATP-binding</keyword>
<dbReference type="OrthoDB" id="9784332at2"/>
<keyword evidence="7" id="KW-1278">Translocase</keyword>
<dbReference type="PROSITE" id="PS00211">
    <property type="entry name" value="ABC_TRANSPORTER_1"/>
    <property type="match status" value="1"/>
</dbReference>
<organism evidence="10 11">
    <name type="scientific">Oenococcus kitaharae DSM 17330</name>
    <dbReference type="NCBI Taxonomy" id="1045004"/>
    <lineage>
        <taxon>Bacteria</taxon>
        <taxon>Bacillati</taxon>
        <taxon>Bacillota</taxon>
        <taxon>Bacilli</taxon>
        <taxon>Lactobacillales</taxon>
        <taxon>Lactobacillaceae</taxon>
        <taxon>Oenococcus</taxon>
    </lineage>
</organism>
<evidence type="ECO:0000256" key="5">
    <source>
        <dbReference type="ARBA" id="ARBA00022741"/>
    </source>
</evidence>
<keyword evidence="5" id="KW-0547">Nucleotide-binding</keyword>
<comment type="similarity">
    <text evidence="2">Belongs to the ABC transporter superfamily.</text>
</comment>
<dbReference type="GO" id="GO:0042626">
    <property type="term" value="F:ATPase-coupled transmembrane transporter activity"/>
    <property type="evidence" value="ECO:0007669"/>
    <property type="project" value="TreeGrafter"/>
</dbReference>
<evidence type="ECO:0000313" key="10">
    <source>
        <dbReference type="EMBL" id="EHN59677.1"/>
    </source>
</evidence>
<name>G9WG69_9LACO</name>
<dbReference type="STRING" id="336988.NT96_01650"/>
<dbReference type="GO" id="GO:0043190">
    <property type="term" value="C:ATP-binding cassette (ABC) transporter complex"/>
    <property type="evidence" value="ECO:0007669"/>
    <property type="project" value="TreeGrafter"/>
</dbReference>
<dbReference type="eggNOG" id="COG1122">
    <property type="taxonomic scope" value="Bacteria"/>
</dbReference>
<evidence type="ECO:0000256" key="7">
    <source>
        <dbReference type="ARBA" id="ARBA00022967"/>
    </source>
</evidence>
<dbReference type="CDD" id="cd03225">
    <property type="entry name" value="ABC_cobalt_CbiO_domain1"/>
    <property type="match status" value="1"/>
</dbReference>
<feature type="domain" description="ABC transporter" evidence="9">
    <location>
        <begin position="3"/>
        <end position="246"/>
    </location>
</feature>
<dbReference type="GO" id="GO:0016887">
    <property type="term" value="F:ATP hydrolysis activity"/>
    <property type="evidence" value="ECO:0007669"/>
    <property type="project" value="InterPro"/>
</dbReference>
<dbReference type="PROSITE" id="PS50893">
    <property type="entry name" value="ABC_TRANSPORTER_2"/>
    <property type="match status" value="1"/>
</dbReference>
<dbReference type="InterPro" id="IPR003439">
    <property type="entry name" value="ABC_transporter-like_ATP-bd"/>
</dbReference>
<dbReference type="AlphaFoldDB" id="G9WG69"/>
<dbReference type="SMART" id="SM00382">
    <property type="entry name" value="AAA"/>
    <property type="match status" value="1"/>
</dbReference>
<gene>
    <name evidence="10" type="ORF">OKIT_1600</name>
</gene>
<evidence type="ECO:0000313" key="11">
    <source>
        <dbReference type="Proteomes" id="UP000004959"/>
    </source>
</evidence>
<dbReference type="GO" id="GO:0005524">
    <property type="term" value="F:ATP binding"/>
    <property type="evidence" value="ECO:0007669"/>
    <property type="project" value="UniProtKB-KW"/>
</dbReference>
<evidence type="ECO:0000256" key="3">
    <source>
        <dbReference type="ARBA" id="ARBA00022448"/>
    </source>
</evidence>
<dbReference type="InterPro" id="IPR050095">
    <property type="entry name" value="ECF_ABC_transporter_ATP-bd"/>
</dbReference>
<evidence type="ECO:0000256" key="1">
    <source>
        <dbReference type="ARBA" id="ARBA00004202"/>
    </source>
</evidence>
<sequence length="296" mass="32437">MAIVFKEVNYSYQSKTPNAFQLLKNVSFRLTDGSFTALIGQTGSGKTTLLKHINGLLKPSSGQVLVGDQAINARTSEKDLADLRKRVGFLFQFPETQLFAPTVLEDVAFGPENFGQTKSSAEQTAKETLNMLGFDMTLANQPPINLSGGQQRLAALAGVLATEPQILLLDEPTAGLDPSTTKRVMTLFKKLQQDEHLTILMATHDMDAAAEFADQILLMQQGKLVKQASPKDMFQEKGLVFQKILALPKVTAFASRFTAKTGYKNQKLPISEKELISFLQQALSEEPLGKETMPNA</sequence>
<evidence type="ECO:0000256" key="4">
    <source>
        <dbReference type="ARBA" id="ARBA00022475"/>
    </source>
</evidence>
<comment type="caution">
    <text evidence="10">The sequence shown here is derived from an EMBL/GenBank/DDBJ whole genome shotgun (WGS) entry which is preliminary data.</text>
</comment>
<reference evidence="10 11" key="1">
    <citation type="journal article" date="2012" name="PLoS ONE">
        <title>Functional divergence in the genus oenococcus as predicted by genome sequencing of the newly-described species, Oenococcus kitaharae.</title>
        <authorList>
            <person name="Borneman A.R."/>
            <person name="McCarthy J.M."/>
            <person name="Chambers P.J."/>
            <person name="Bartowsky E.J."/>
        </authorList>
    </citation>
    <scope>NUCLEOTIDE SEQUENCE [LARGE SCALE GENOMIC DNA]</scope>
    <source>
        <strain evidence="11">DSM17330</strain>
    </source>
</reference>
<evidence type="ECO:0000256" key="2">
    <source>
        <dbReference type="ARBA" id="ARBA00005417"/>
    </source>
</evidence>
<protein>
    <submittedName>
        <fullName evidence="10">ECF transporter ATPase component</fullName>
    </submittedName>
</protein>
<dbReference type="FunFam" id="3.40.50.300:FF:000224">
    <property type="entry name" value="Energy-coupling factor transporter ATP-binding protein EcfA"/>
    <property type="match status" value="1"/>
</dbReference>
<dbReference type="InterPro" id="IPR003593">
    <property type="entry name" value="AAA+_ATPase"/>
</dbReference>
<accession>G9WG69</accession>
<dbReference type="SUPFAM" id="SSF52540">
    <property type="entry name" value="P-loop containing nucleoside triphosphate hydrolases"/>
    <property type="match status" value="1"/>
</dbReference>
<keyword evidence="8" id="KW-0472">Membrane</keyword>
<evidence type="ECO:0000256" key="8">
    <source>
        <dbReference type="ARBA" id="ARBA00023136"/>
    </source>
</evidence>
<dbReference type="InterPro" id="IPR027417">
    <property type="entry name" value="P-loop_NTPase"/>
</dbReference>
<dbReference type="HOGENOM" id="CLU_000604_1_22_9"/>
<dbReference type="Proteomes" id="UP000004959">
    <property type="component" value="Chromosome"/>
</dbReference>
<keyword evidence="4" id="KW-1003">Cell membrane</keyword>
<dbReference type="RefSeq" id="WP_007746730.1">
    <property type="nucleotide sequence ID" value="NZ_CM001398.1"/>
</dbReference>
<keyword evidence="3" id="KW-0813">Transport</keyword>
<dbReference type="PATRIC" id="fig|1045004.4.peg.1571"/>
<comment type="subcellular location">
    <subcellularLocation>
        <location evidence="1">Cell membrane</location>
        <topology evidence="1">Peripheral membrane protein</topology>
    </subcellularLocation>
</comment>
<dbReference type="InterPro" id="IPR017871">
    <property type="entry name" value="ABC_transporter-like_CS"/>
</dbReference>
<dbReference type="PANTHER" id="PTHR43553">
    <property type="entry name" value="HEAVY METAL TRANSPORTER"/>
    <property type="match status" value="1"/>
</dbReference>
<evidence type="ECO:0000259" key="9">
    <source>
        <dbReference type="PROSITE" id="PS50893"/>
    </source>
</evidence>
<dbReference type="PANTHER" id="PTHR43553:SF27">
    <property type="entry name" value="ENERGY-COUPLING FACTOR TRANSPORTER ATP-BINDING PROTEIN ECFA2"/>
    <property type="match status" value="1"/>
</dbReference>
<dbReference type="EMBL" id="AFVZ01000001">
    <property type="protein sequence ID" value="EHN59677.1"/>
    <property type="molecule type" value="Genomic_DNA"/>
</dbReference>
<dbReference type="Pfam" id="PF00005">
    <property type="entry name" value="ABC_tran"/>
    <property type="match status" value="1"/>
</dbReference>
<evidence type="ECO:0000256" key="6">
    <source>
        <dbReference type="ARBA" id="ARBA00022840"/>
    </source>
</evidence>